<proteinExistence type="predicted"/>
<dbReference type="AlphaFoldDB" id="A8NYY3"/>
<dbReference type="VEuPathDB" id="FungiDB:CC1G_01469"/>
<dbReference type="Proteomes" id="UP000001861">
    <property type="component" value="Unassembled WGS sequence"/>
</dbReference>
<organism evidence="1 2">
    <name type="scientific">Coprinopsis cinerea (strain Okayama-7 / 130 / ATCC MYA-4618 / FGSC 9003)</name>
    <name type="common">Inky cap fungus</name>
    <name type="synonym">Hormographiella aspergillata</name>
    <dbReference type="NCBI Taxonomy" id="240176"/>
    <lineage>
        <taxon>Eukaryota</taxon>
        <taxon>Fungi</taxon>
        <taxon>Dikarya</taxon>
        <taxon>Basidiomycota</taxon>
        <taxon>Agaricomycotina</taxon>
        <taxon>Agaricomycetes</taxon>
        <taxon>Agaricomycetidae</taxon>
        <taxon>Agaricales</taxon>
        <taxon>Agaricineae</taxon>
        <taxon>Psathyrellaceae</taxon>
        <taxon>Coprinopsis</taxon>
    </lineage>
</organism>
<evidence type="ECO:0000313" key="2">
    <source>
        <dbReference type="Proteomes" id="UP000001861"/>
    </source>
</evidence>
<evidence type="ECO:0000313" key="1">
    <source>
        <dbReference type="EMBL" id="EAU84473.2"/>
    </source>
</evidence>
<dbReference type="InParanoid" id="A8NYY3"/>
<dbReference type="OrthoDB" id="3052191at2759"/>
<dbReference type="EMBL" id="AACS02000005">
    <property type="protein sequence ID" value="EAU84473.2"/>
    <property type="molecule type" value="Genomic_DNA"/>
</dbReference>
<dbReference type="GeneID" id="6014114"/>
<sequence>MNGLGSNTAPANLTVLIYPTGSKQPITRAIPAPPGGLCENLDLRRWFPNGSLSIRLSEMPGINLPFLCDYRLYLDNHRLPVPPNRAVLSCFGIPWSGNIVLARYQGHCVQYDRDQFGHITPGDLNTLMVAMELWLRQLLTQGLYNEAMVKVFPGDKAIKLFE</sequence>
<name>A8NYY3_COPC7</name>
<gene>
    <name evidence="1" type="ORF">CC1G_01469</name>
</gene>
<reference evidence="1 2" key="1">
    <citation type="journal article" date="2010" name="Proc. Natl. Acad. Sci. U.S.A.">
        <title>Insights into evolution of multicellular fungi from the assembled chromosomes of the mushroom Coprinopsis cinerea (Coprinus cinereus).</title>
        <authorList>
            <person name="Stajich J.E."/>
            <person name="Wilke S.K."/>
            <person name="Ahren D."/>
            <person name="Au C.H."/>
            <person name="Birren B.W."/>
            <person name="Borodovsky M."/>
            <person name="Burns C."/>
            <person name="Canback B."/>
            <person name="Casselton L.A."/>
            <person name="Cheng C.K."/>
            <person name="Deng J."/>
            <person name="Dietrich F.S."/>
            <person name="Fargo D.C."/>
            <person name="Farman M.L."/>
            <person name="Gathman A.C."/>
            <person name="Goldberg J."/>
            <person name="Guigo R."/>
            <person name="Hoegger P.J."/>
            <person name="Hooker J.B."/>
            <person name="Huggins A."/>
            <person name="James T.Y."/>
            <person name="Kamada T."/>
            <person name="Kilaru S."/>
            <person name="Kodira C."/>
            <person name="Kues U."/>
            <person name="Kupfer D."/>
            <person name="Kwan H.S."/>
            <person name="Lomsadze A."/>
            <person name="Li W."/>
            <person name="Lilly W.W."/>
            <person name="Ma L.J."/>
            <person name="Mackey A.J."/>
            <person name="Manning G."/>
            <person name="Martin F."/>
            <person name="Muraguchi H."/>
            <person name="Natvig D.O."/>
            <person name="Palmerini H."/>
            <person name="Ramesh M.A."/>
            <person name="Rehmeyer C.J."/>
            <person name="Roe B.A."/>
            <person name="Shenoy N."/>
            <person name="Stanke M."/>
            <person name="Ter-Hovhannisyan V."/>
            <person name="Tunlid A."/>
            <person name="Velagapudi R."/>
            <person name="Vision T.J."/>
            <person name="Zeng Q."/>
            <person name="Zolan M.E."/>
            <person name="Pukkila P.J."/>
        </authorList>
    </citation>
    <scope>NUCLEOTIDE SEQUENCE [LARGE SCALE GENOMIC DNA]</scope>
    <source>
        <strain evidence="2">Okayama-7 / 130 / ATCC MYA-4618 / FGSC 9003</strain>
    </source>
</reference>
<dbReference type="RefSeq" id="XP_001837557.2">
    <property type="nucleotide sequence ID" value="XM_001837505.2"/>
</dbReference>
<dbReference type="KEGG" id="cci:CC1G_01469"/>
<dbReference type="HOGENOM" id="CLU_1635299_0_0_1"/>
<protein>
    <submittedName>
        <fullName evidence="1">Uncharacterized protein</fullName>
    </submittedName>
</protein>
<accession>A8NYY3</accession>
<keyword evidence="2" id="KW-1185">Reference proteome</keyword>
<comment type="caution">
    <text evidence="1">The sequence shown here is derived from an EMBL/GenBank/DDBJ whole genome shotgun (WGS) entry which is preliminary data.</text>
</comment>